<evidence type="ECO:0000313" key="2">
    <source>
        <dbReference type="Proteomes" id="UP001056436"/>
    </source>
</evidence>
<keyword evidence="2" id="KW-1185">Reference proteome</keyword>
<reference evidence="1" key="1">
    <citation type="submission" date="2019-01" db="EMBL/GenBank/DDBJ databases">
        <title>Colletotrichum abscissum LGMF1257.</title>
        <authorList>
            <person name="Baroncelli R."/>
        </authorList>
    </citation>
    <scope>NUCLEOTIDE SEQUENCE</scope>
    <source>
        <strain evidence="1">Ca142</strain>
    </source>
</reference>
<proteinExistence type="predicted"/>
<protein>
    <submittedName>
        <fullName evidence="1">Uncharacterized protein</fullName>
    </submittedName>
</protein>
<dbReference type="EMBL" id="SDAQ01000019">
    <property type="protein sequence ID" value="KAI3555129.1"/>
    <property type="molecule type" value="Genomic_DNA"/>
</dbReference>
<dbReference type="AlphaFoldDB" id="A0A9P9XJY9"/>
<sequence length="91" mass="10280">MITIILRISPHPRPRYASRYTCNGQKSKLSFHRAPTLPISNRSCFVRILDRVNKQSQHAGPAIEEEHSLGEAVHWASDLHVMFGSSTGQKQ</sequence>
<gene>
    <name evidence="1" type="ORF">CABS02_04577</name>
</gene>
<accession>A0A9P9XJY9</accession>
<name>A0A9P9XJY9_9PEZI</name>
<comment type="caution">
    <text evidence="1">The sequence shown here is derived from an EMBL/GenBank/DDBJ whole genome shotgun (WGS) entry which is preliminary data.</text>
</comment>
<dbReference type="Proteomes" id="UP001056436">
    <property type="component" value="Unassembled WGS sequence"/>
</dbReference>
<evidence type="ECO:0000313" key="1">
    <source>
        <dbReference type="EMBL" id="KAI3555129.1"/>
    </source>
</evidence>
<organism evidence="1 2">
    <name type="scientific">Colletotrichum abscissum</name>
    <dbReference type="NCBI Taxonomy" id="1671311"/>
    <lineage>
        <taxon>Eukaryota</taxon>
        <taxon>Fungi</taxon>
        <taxon>Dikarya</taxon>
        <taxon>Ascomycota</taxon>
        <taxon>Pezizomycotina</taxon>
        <taxon>Sordariomycetes</taxon>
        <taxon>Hypocreomycetidae</taxon>
        <taxon>Glomerellales</taxon>
        <taxon>Glomerellaceae</taxon>
        <taxon>Colletotrichum</taxon>
        <taxon>Colletotrichum acutatum species complex</taxon>
    </lineage>
</organism>